<comment type="function">
    <text evidence="10 11">Phosphorylation of dTMP to form dTDP in both de novo and salvage pathways of dTTP synthesis.</text>
</comment>
<dbReference type="AlphaFoldDB" id="A0A1X7LYE3"/>
<dbReference type="PROSITE" id="PS01331">
    <property type="entry name" value="THYMIDYLATE_KINASE"/>
    <property type="match status" value="1"/>
</dbReference>
<keyword evidence="7 11" id="KW-0418">Kinase</keyword>
<organism evidence="13 14">
    <name type="scientific">Paenibacillus aquistagni</name>
    <dbReference type="NCBI Taxonomy" id="1852522"/>
    <lineage>
        <taxon>Bacteria</taxon>
        <taxon>Bacillati</taxon>
        <taxon>Bacillota</taxon>
        <taxon>Bacilli</taxon>
        <taxon>Bacillales</taxon>
        <taxon>Paenibacillaceae</taxon>
        <taxon>Paenibacillus</taxon>
    </lineage>
</organism>
<feature type="binding site" evidence="11">
    <location>
        <begin position="13"/>
        <end position="20"/>
    </location>
    <ligand>
        <name>ATP</name>
        <dbReference type="ChEBI" id="CHEBI:30616"/>
    </ligand>
</feature>
<evidence type="ECO:0000313" key="13">
    <source>
        <dbReference type="EMBL" id="SMG58841.1"/>
    </source>
</evidence>
<comment type="catalytic activity">
    <reaction evidence="9 11">
        <text>dTMP + ATP = dTDP + ADP</text>
        <dbReference type="Rhea" id="RHEA:13517"/>
        <dbReference type="ChEBI" id="CHEBI:30616"/>
        <dbReference type="ChEBI" id="CHEBI:58369"/>
        <dbReference type="ChEBI" id="CHEBI:63528"/>
        <dbReference type="ChEBI" id="CHEBI:456216"/>
        <dbReference type="EC" id="2.7.4.9"/>
    </reaction>
</comment>
<dbReference type="FunFam" id="3.40.50.300:FF:000225">
    <property type="entry name" value="Thymidylate kinase"/>
    <property type="match status" value="1"/>
</dbReference>
<evidence type="ECO:0000256" key="10">
    <source>
        <dbReference type="ARBA" id="ARBA00057735"/>
    </source>
</evidence>
<dbReference type="EC" id="2.7.4.9" evidence="2 11"/>
<evidence type="ECO:0000256" key="7">
    <source>
        <dbReference type="ARBA" id="ARBA00022777"/>
    </source>
</evidence>
<keyword evidence="5 11" id="KW-0545">Nucleotide biosynthesis</keyword>
<evidence type="ECO:0000256" key="11">
    <source>
        <dbReference type="HAMAP-Rule" id="MF_00165"/>
    </source>
</evidence>
<dbReference type="Proteomes" id="UP000193834">
    <property type="component" value="Unassembled WGS sequence"/>
</dbReference>
<dbReference type="InterPro" id="IPR039430">
    <property type="entry name" value="Thymidylate_kin-like_dom"/>
</dbReference>
<dbReference type="SUPFAM" id="SSF52540">
    <property type="entry name" value="P-loop containing nucleoside triphosphate hydrolases"/>
    <property type="match status" value="1"/>
</dbReference>
<dbReference type="NCBIfam" id="TIGR00041">
    <property type="entry name" value="DTMP_kinase"/>
    <property type="match status" value="1"/>
</dbReference>
<name>A0A1X7LYE3_9BACL</name>
<dbReference type="Gene3D" id="3.40.50.300">
    <property type="entry name" value="P-loop containing nucleotide triphosphate hydrolases"/>
    <property type="match status" value="1"/>
</dbReference>
<sequence length="215" mass="23997">MMSTTGTFITFEGGEGAGKTTAINLLAERLKELGVKVLVTREPGGIPIAERIREVILDTSHTSMDPRTEALLYAAARRQHLVEKVIPALNQGNIVLCDRFVDSSLVYQGFARGLGMDAVEEINAFAIQDTMPELTFWFDINPVIGLARITSNDGRELNRLDQESMSFHLKVREGYARLAKKHPERIVCIDAAVSTEEIVKQMIDILREKTRILDI</sequence>
<dbReference type="PANTHER" id="PTHR10344:SF4">
    <property type="entry name" value="UMP-CMP KINASE 2, MITOCHONDRIAL"/>
    <property type="match status" value="1"/>
</dbReference>
<dbReference type="GO" id="GO:0006233">
    <property type="term" value="P:dTDP biosynthetic process"/>
    <property type="evidence" value="ECO:0007669"/>
    <property type="project" value="InterPro"/>
</dbReference>
<dbReference type="InterPro" id="IPR018095">
    <property type="entry name" value="Thymidylate_kin_CS"/>
</dbReference>
<evidence type="ECO:0000256" key="9">
    <source>
        <dbReference type="ARBA" id="ARBA00048743"/>
    </source>
</evidence>
<keyword evidence="14" id="KW-1185">Reference proteome</keyword>
<evidence type="ECO:0000313" key="14">
    <source>
        <dbReference type="Proteomes" id="UP000193834"/>
    </source>
</evidence>
<gene>
    <name evidence="11" type="primary">tmk</name>
    <name evidence="13" type="ORF">SAMN06295960_4797</name>
</gene>
<evidence type="ECO:0000256" key="8">
    <source>
        <dbReference type="ARBA" id="ARBA00022840"/>
    </source>
</evidence>
<evidence type="ECO:0000256" key="3">
    <source>
        <dbReference type="ARBA" id="ARBA00017144"/>
    </source>
</evidence>
<accession>A0A1X7LYE3</accession>
<dbReference type="GO" id="GO:0006235">
    <property type="term" value="P:dTTP biosynthetic process"/>
    <property type="evidence" value="ECO:0007669"/>
    <property type="project" value="UniProtKB-UniRule"/>
</dbReference>
<evidence type="ECO:0000256" key="6">
    <source>
        <dbReference type="ARBA" id="ARBA00022741"/>
    </source>
</evidence>
<feature type="domain" description="Thymidylate kinase-like" evidence="12">
    <location>
        <begin position="11"/>
        <end position="201"/>
    </location>
</feature>
<dbReference type="HAMAP" id="MF_00165">
    <property type="entry name" value="Thymidylate_kinase"/>
    <property type="match status" value="1"/>
</dbReference>
<dbReference type="CDD" id="cd01672">
    <property type="entry name" value="TMPK"/>
    <property type="match status" value="1"/>
</dbReference>
<keyword evidence="4 11" id="KW-0808">Transferase</keyword>
<keyword evidence="8 11" id="KW-0067">ATP-binding</keyword>
<dbReference type="InterPro" id="IPR018094">
    <property type="entry name" value="Thymidylate_kinase"/>
</dbReference>
<dbReference type="EMBL" id="FXAZ01000011">
    <property type="protein sequence ID" value="SMG58841.1"/>
    <property type="molecule type" value="Genomic_DNA"/>
</dbReference>
<keyword evidence="6 11" id="KW-0547">Nucleotide-binding</keyword>
<evidence type="ECO:0000259" key="12">
    <source>
        <dbReference type="Pfam" id="PF02223"/>
    </source>
</evidence>
<dbReference type="GO" id="GO:0004798">
    <property type="term" value="F:dTMP kinase activity"/>
    <property type="evidence" value="ECO:0007669"/>
    <property type="project" value="UniProtKB-UniRule"/>
</dbReference>
<dbReference type="Pfam" id="PF02223">
    <property type="entry name" value="Thymidylate_kin"/>
    <property type="match status" value="1"/>
</dbReference>
<dbReference type="GO" id="GO:0005829">
    <property type="term" value="C:cytosol"/>
    <property type="evidence" value="ECO:0007669"/>
    <property type="project" value="TreeGrafter"/>
</dbReference>
<dbReference type="InterPro" id="IPR027417">
    <property type="entry name" value="P-loop_NTPase"/>
</dbReference>
<reference evidence="13 14" key="1">
    <citation type="submission" date="2017-04" db="EMBL/GenBank/DDBJ databases">
        <authorList>
            <person name="Afonso C.L."/>
            <person name="Miller P.J."/>
            <person name="Scott M.A."/>
            <person name="Spackman E."/>
            <person name="Goraichik I."/>
            <person name="Dimitrov K.M."/>
            <person name="Suarez D.L."/>
            <person name="Swayne D.E."/>
        </authorList>
    </citation>
    <scope>NUCLEOTIDE SEQUENCE [LARGE SCALE GENOMIC DNA]</scope>
    <source>
        <strain evidence="13 14">11</strain>
    </source>
</reference>
<evidence type="ECO:0000256" key="2">
    <source>
        <dbReference type="ARBA" id="ARBA00012980"/>
    </source>
</evidence>
<dbReference type="PANTHER" id="PTHR10344">
    <property type="entry name" value="THYMIDYLATE KINASE"/>
    <property type="match status" value="1"/>
</dbReference>
<protein>
    <recommendedName>
        <fullName evidence="3 11">Thymidylate kinase</fullName>
        <ecNumber evidence="2 11">2.7.4.9</ecNumber>
    </recommendedName>
    <alternativeName>
        <fullName evidence="11">dTMP kinase</fullName>
    </alternativeName>
</protein>
<evidence type="ECO:0000256" key="1">
    <source>
        <dbReference type="ARBA" id="ARBA00009776"/>
    </source>
</evidence>
<dbReference type="GO" id="GO:0005524">
    <property type="term" value="F:ATP binding"/>
    <property type="evidence" value="ECO:0007669"/>
    <property type="project" value="UniProtKB-UniRule"/>
</dbReference>
<dbReference type="GO" id="GO:0006227">
    <property type="term" value="P:dUDP biosynthetic process"/>
    <property type="evidence" value="ECO:0007669"/>
    <property type="project" value="TreeGrafter"/>
</dbReference>
<comment type="similarity">
    <text evidence="1 11">Belongs to the thymidylate kinase family.</text>
</comment>
<dbReference type="STRING" id="1852522.SAMN06295960_4797"/>
<proteinExistence type="inferred from homology"/>
<dbReference type="RefSeq" id="WP_244903553.1">
    <property type="nucleotide sequence ID" value="NZ_FXAZ01000011.1"/>
</dbReference>
<evidence type="ECO:0000256" key="4">
    <source>
        <dbReference type="ARBA" id="ARBA00022679"/>
    </source>
</evidence>
<evidence type="ECO:0000256" key="5">
    <source>
        <dbReference type="ARBA" id="ARBA00022727"/>
    </source>
</evidence>